<organism evidence="1 2">
    <name type="scientific">Strongylus vulgaris</name>
    <name type="common">Blood worm</name>
    <dbReference type="NCBI Taxonomy" id="40348"/>
    <lineage>
        <taxon>Eukaryota</taxon>
        <taxon>Metazoa</taxon>
        <taxon>Ecdysozoa</taxon>
        <taxon>Nematoda</taxon>
        <taxon>Chromadorea</taxon>
        <taxon>Rhabditida</taxon>
        <taxon>Rhabditina</taxon>
        <taxon>Rhabditomorpha</taxon>
        <taxon>Strongyloidea</taxon>
        <taxon>Strongylidae</taxon>
        <taxon>Strongylus</taxon>
    </lineage>
</organism>
<accession>A0A3P7IDG6</accession>
<keyword evidence="2" id="KW-1185">Reference proteome</keyword>
<dbReference type="EMBL" id="UYYB01001614">
    <property type="protein sequence ID" value="VDM65893.1"/>
    <property type="molecule type" value="Genomic_DNA"/>
</dbReference>
<proteinExistence type="predicted"/>
<evidence type="ECO:0000313" key="2">
    <source>
        <dbReference type="Proteomes" id="UP000270094"/>
    </source>
</evidence>
<evidence type="ECO:0000313" key="1">
    <source>
        <dbReference type="EMBL" id="VDM65893.1"/>
    </source>
</evidence>
<sequence>MRETTAITLMITEIYISNACVRVVPTPPPTTTPVVPTCRCPTNLYNTGICPQVGTCYEAPDAVTYGPPPLCPPTINCPNDYYIRIQFTDGRFLNNSESVALV</sequence>
<gene>
    <name evidence="1" type="ORF">SVUK_LOCUS891</name>
</gene>
<dbReference type="Proteomes" id="UP000270094">
    <property type="component" value="Unassembled WGS sequence"/>
</dbReference>
<dbReference type="AlphaFoldDB" id="A0A3P7IDG6"/>
<reference evidence="1 2" key="1">
    <citation type="submission" date="2018-11" db="EMBL/GenBank/DDBJ databases">
        <authorList>
            <consortium name="Pathogen Informatics"/>
        </authorList>
    </citation>
    <scope>NUCLEOTIDE SEQUENCE [LARGE SCALE GENOMIC DNA]</scope>
</reference>
<name>A0A3P7IDG6_STRVU</name>
<protein>
    <submittedName>
        <fullName evidence="1">Uncharacterized protein</fullName>
    </submittedName>
</protein>